<dbReference type="PANTHER" id="PTHR11710:SF0">
    <property type="entry name" value="40S RIBOSOMAL PROTEIN S19"/>
    <property type="match status" value="1"/>
</dbReference>
<dbReference type="Gene3D" id="1.10.10.10">
    <property type="entry name" value="Winged helix-like DNA-binding domain superfamily/Winged helix DNA-binding domain"/>
    <property type="match status" value="1"/>
</dbReference>
<dbReference type="Pfam" id="PF01090">
    <property type="entry name" value="Ribosomal_S19e"/>
    <property type="match status" value="1"/>
</dbReference>
<comment type="similarity">
    <text evidence="1">Belongs to the eukaryotic ribosomal protein eS19 family.</text>
</comment>
<dbReference type="GO" id="GO:0022627">
    <property type="term" value="C:cytosolic small ribosomal subunit"/>
    <property type="evidence" value="ECO:0007669"/>
    <property type="project" value="TreeGrafter"/>
</dbReference>
<dbReference type="GO" id="GO:0000028">
    <property type="term" value="P:ribosomal small subunit assembly"/>
    <property type="evidence" value="ECO:0007669"/>
    <property type="project" value="TreeGrafter"/>
</dbReference>
<dbReference type="GO" id="GO:0003723">
    <property type="term" value="F:RNA binding"/>
    <property type="evidence" value="ECO:0007669"/>
    <property type="project" value="TreeGrafter"/>
</dbReference>
<dbReference type="InterPro" id="IPR036388">
    <property type="entry name" value="WH-like_DNA-bd_sf"/>
</dbReference>
<organism evidence="5 6">
    <name type="scientific">Clathrus columnatus</name>
    <dbReference type="NCBI Taxonomy" id="1419009"/>
    <lineage>
        <taxon>Eukaryota</taxon>
        <taxon>Fungi</taxon>
        <taxon>Dikarya</taxon>
        <taxon>Basidiomycota</taxon>
        <taxon>Agaricomycotina</taxon>
        <taxon>Agaricomycetes</taxon>
        <taxon>Phallomycetidae</taxon>
        <taxon>Phallales</taxon>
        <taxon>Clathraceae</taxon>
        <taxon>Clathrus</taxon>
    </lineage>
</organism>
<dbReference type="AlphaFoldDB" id="A0AAV5ACX0"/>
<dbReference type="EMBL" id="BPWL01000005">
    <property type="protein sequence ID" value="GJJ10498.1"/>
    <property type="molecule type" value="Genomic_DNA"/>
</dbReference>
<keyword evidence="2" id="KW-0689">Ribosomal protein</keyword>
<reference evidence="5" key="1">
    <citation type="submission" date="2021-10" db="EMBL/GenBank/DDBJ databases">
        <title>De novo Genome Assembly of Clathrus columnatus (Basidiomycota, Fungi) Using Illumina and Nanopore Sequence Data.</title>
        <authorList>
            <person name="Ogiso-Tanaka E."/>
            <person name="Itagaki H."/>
            <person name="Hosoya T."/>
            <person name="Hosaka K."/>
        </authorList>
    </citation>
    <scope>NUCLEOTIDE SEQUENCE</scope>
    <source>
        <strain evidence="5">MO-923</strain>
    </source>
</reference>
<evidence type="ECO:0000256" key="1">
    <source>
        <dbReference type="ARBA" id="ARBA00010014"/>
    </source>
</evidence>
<feature type="region of interest" description="Disordered" evidence="4">
    <location>
        <begin position="139"/>
        <end position="158"/>
    </location>
</feature>
<keyword evidence="6" id="KW-1185">Reference proteome</keyword>
<evidence type="ECO:0008006" key="7">
    <source>
        <dbReference type="Google" id="ProtNLM"/>
    </source>
</evidence>
<evidence type="ECO:0000256" key="2">
    <source>
        <dbReference type="ARBA" id="ARBA00022980"/>
    </source>
</evidence>
<evidence type="ECO:0000256" key="4">
    <source>
        <dbReference type="SAM" id="MobiDB-lite"/>
    </source>
</evidence>
<dbReference type="FunFam" id="1.10.10.10:FF:000118">
    <property type="entry name" value="40S ribosomal protein S19"/>
    <property type="match status" value="1"/>
</dbReference>
<dbReference type="SUPFAM" id="SSF46785">
    <property type="entry name" value="Winged helix' DNA-binding domain"/>
    <property type="match status" value="1"/>
</dbReference>
<proteinExistence type="inferred from homology"/>
<sequence>MPGVRDVAPDAFIAAYSSHLKRSGKLDVPVWVDIVKTGAFKEQAPYDPDWFYVRAAAVARHIYLRKHVGIGALAKLHGGRNRRGNRPSHHADASTNIQRKVCQALEKIGVLELAADGGRRITQDGQRDLDRIATAIVEAEREDADEEGDDAVEEEDDE</sequence>
<evidence type="ECO:0000256" key="3">
    <source>
        <dbReference type="ARBA" id="ARBA00023274"/>
    </source>
</evidence>
<dbReference type="InterPro" id="IPR036390">
    <property type="entry name" value="WH_DNA-bd_sf"/>
</dbReference>
<dbReference type="SMART" id="SM01413">
    <property type="entry name" value="Ribosomal_S19e"/>
    <property type="match status" value="1"/>
</dbReference>
<comment type="caution">
    <text evidence="5">The sequence shown here is derived from an EMBL/GenBank/DDBJ whole genome shotgun (WGS) entry which is preliminary data.</text>
</comment>
<dbReference type="InterPro" id="IPR001266">
    <property type="entry name" value="Ribosomal_eS19"/>
</dbReference>
<dbReference type="PANTHER" id="PTHR11710">
    <property type="entry name" value="40S RIBOSOMAL PROTEIN S19"/>
    <property type="match status" value="1"/>
</dbReference>
<accession>A0AAV5ACX0</accession>
<keyword evidence="3" id="KW-0687">Ribonucleoprotein</keyword>
<feature type="compositionally biased region" description="Acidic residues" evidence="4">
    <location>
        <begin position="140"/>
        <end position="158"/>
    </location>
</feature>
<evidence type="ECO:0000313" key="5">
    <source>
        <dbReference type="EMBL" id="GJJ10498.1"/>
    </source>
</evidence>
<gene>
    <name evidence="5" type="ORF">Clacol_004724</name>
</gene>
<evidence type="ECO:0000313" key="6">
    <source>
        <dbReference type="Proteomes" id="UP001050691"/>
    </source>
</evidence>
<dbReference type="Proteomes" id="UP001050691">
    <property type="component" value="Unassembled WGS sequence"/>
</dbReference>
<protein>
    <recommendedName>
        <fullName evidence="7">40S ribosomal protein S19</fullName>
    </recommendedName>
</protein>
<dbReference type="GO" id="GO:0006412">
    <property type="term" value="P:translation"/>
    <property type="evidence" value="ECO:0007669"/>
    <property type="project" value="InterPro"/>
</dbReference>
<dbReference type="GO" id="GO:0003735">
    <property type="term" value="F:structural constituent of ribosome"/>
    <property type="evidence" value="ECO:0007669"/>
    <property type="project" value="InterPro"/>
</dbReference>
<name>A0AAV5ACX0_9AGAM</name>